<accession>A0A0K9PFW6</accession>
<dbReference type="FunFam" id="1.20.1250.20:FF:000103">
    <property type="entry name" value="monosaccharide-sensing protein 2"/>
    <property type="match status" value="1"/>
</dbReference>
<feature type="transmembrane region" description="Helical" evidence="11">
    <location>
        <begin position="657"/>
        <end position="677"/>
    </location>
</feature>
<dbReference type="GO" id="GO:0055085">
    <property type="term" value="P:transmembrane transport"/>
    <property type="evidence" value="ECO:0000318"/>
    <property type="project" value="GO_Central"/>
</dbReference>
<feature type="transmembrane region" description="Helical" evidence="11">
    <location>
        <begin position="46"/>
        <end position="70"/>
    </location>
</feature>
<evidence type="ECO:0000256" key="4">
    <source>
        <dbReference type="ARBA" id="ARBA00022553"/>
    </source>
</evidence>
<feature type="domain" description="Major facilitator superfamily (MFS) profile" evidence="12">
    <location>
        <begin position="10"/>
        <end position="712"/>
    </location>
</feature>
<dbReference type="PROSITE" id="PS50850">
    <property type="entry name" value="MFS"/>
    <property type="match status" value="1"/>
</dbReference>
<dbReference type="GO" id="GO:0022857">
    <property type="term" value="F:transmembrane transporter activity"/>
    <property type="evidence" value="ECO:0000318"/>
    <property type="project" value="GO_Central"/>
</dbReference>
<feature type="region of interest" description="Disordered" evidence="10">
    <location>
        <begin position="341"/>
        <end position="371"/>
    </location>
</feature>
<evidence type="ECO:0000256" key="8">
    <source>
        <dbReference type="ARBA" id="ARBA00050663"/>
    </source>
</evidence>
<dbReference type="GO" id="GO:0009705">
    <property type="term" value="C:plant-type vacuole membrane"/>
    <property type="evidence" value="ECO:0007669"/>
    <property type="project" value="UniProtKB-ARBA"/>
</dbReference>
<dbReference type="PROSITE" id="PS00216">
    <property type="entry name" value="SUGAR_TRANSPORT_1"/>
    <property type="match status" value="1"/>
</dbReference>
<comment type="catalytic activity">
    <reaction evidence="9">
        <text>sucrose(out) + H(+)(in) = sucrose(in) + H(+)(out)</text>
        <dbReference type="Rhea" id="RHEA:73211"/>
        <dbReference type="ChEBI" id="CHEBI:15378"/>
        <dbReference type="ChEBI" id="CHEBI:17992"/>
    </reaction>
    <physiologicalReaction direction="left-to-right" evidence="9">
        <dbReference type="Rhea" id="RHEA:73212"/>
    </physiologicalReaction>
</comment>
<comment type="catalytic activity">
    <reaction evidence="8">
        <text>D-glucose(out) + H(+)(in) = D-glucose(in) + H(+)(out)</text>
        <dbReference type="Rhea" id="RHEA:73203"/>
        <dbReference type="ChEBI" id="CHEBI:4167"/>
        <dbReference type="ChEBI" id="CHEBI:15378"/>
    </reaction>
    <physiologicalReaction direction="left-to-right" evidence="8">
        <dbReference type="Rhea" id="RHEA:73204"/>
    </physiologicalReaction>
</comment>
<comment type="caution">
    <text evidence="13">The sequence shown here is derived from an EMBL/GenBank/DDBJ whole genome shotgun (WGS) entry which is preliminary data.</text>
</comment>
<dbReference type="InterPro" id="IPR020846">
    <property type="entry name" value="MFS_dom"/>
</dbReference>
<evidence type="ECO:0000256" key="9">
    <source>
        <dbReference type="ARBA" id="ARBA00051074"/>
    </source>
</evidence>
<dbReference type="GO" id="GO:0016020">
    <property type="term" value="C:membrane"/>
    <property type="evidence" value="ECO:0000318"/>
    <property type="project" value="GO_Central"/>
</dbReference>
<evidence type="ECO:0000313" key="14">
    <source>
        <dbReference type="Proteomes" id="UP000036987"/>
    </source>
</evidence>
<feature type="compositionally biased region" description="Basic and acidic residues" evidence="10">
    <location>
        <begin position="357"/>
        <end position="368"/>
    </location>
</feature>
<comment type="subcellular location">
    <subcellularLocation>
        <location evidence="1">Vacuole membrane</location>
        <topology evidence="1">Multi-pass membrane protein</topology>
    </subcellularLocation>
</comment>
<evidence type="ECO:0000256" key="6">
    <source>
        <dbReference type="ARBA" id="ARBA00022989"/>
    </source>
</evidence>
<evidence type="ECO:0000256" key="5">
    <source>
        <dbReference type="ARBA" id="ARBA00022692"/>
    </source>
</evidence>
<organism evidence="13 14">
    <name type="scientific">Zostera marina</name>
    <name type="common">Eelgrass</name>
    <dbReference type="NCBI Taxonomy" id="29655"/>
    <lineage>
        <taxon>Eukaryota</taxon>
        <taxon>Viridiplantae</taxon>
        <taxon>Streptophyta</taxon>
        <taxon>Embryophyta</taxon>
        <taxon>Tracheophyta</taxon>
        <taxon>Spermatophyta</taxon>
        <taxon>Magnoliopsida</taxon>
        <taxon>Liliopsida</taxon>
        <taxon>Zosteraceae</taxon>
        <taxon>Zostera</taxon>
    </lineage>
</organism>
<keyword evidence="3" id="KW-0813">Transport</keyword>
<keyword evidence="6 11" id="KW-1133">Transmembrane helix</keyword>
<evidence type="ECO:0000259" key="12">
    <source>
        <dbReference type="PROSITE" id="PS50850"/>
    </source>
</evidence>
<dbReference type="Gene3D" id="1.20.1250.20">
    <property type="entry name" value="MFS general substrate transporter like domains"/>
    <property type="match status" value="2"/>
</dbReference>
<proteinExistence type="inferred from homology"/>
<evidence type="ECO:0000256" key="10">
    <source>
        <dbReference type="SAM" id="MobiDB-lite"/>
    </source>
</evidence>
<keyword evidence="14" id="KW-1185">Reference proteome</keyword>
<feature type="transmembrane region" description="Helical" evidence="11">
    <location>
        <begin position="136"/>
        <end position="160"/>
    </location>
</feature>
<feature type="transmembrane region" description="Helical" evidence="11">
    <location>
        <begin position="166"/>
        <end position="188"/>
    </location>
</feature>
<sequence>MPKMNGSVLVAVAAAIGNLLQGWDNATIAGAVLYIKREFNLESQPTMEGLIVAMSLIGATIITTFSGAVADQIGRRPLLLLSSILYFISGLVMLFSPNVYILLIARLIDGFGVGLAVTLVPIYISETAPPEIRGLLNTLPQFTGSVGMFASYCMVFVLSLTPKPQWRLMLGFLSIPSLAYFLLMLFFLPESPRWLVSKGRMTEAKLTLQKLRGQEDISGEMALLIEGLEVGVDIAIEKYVIGPAMELTDEQALALDKDKMRLYGTEAGHSWIAHPVTGQSTLGVISRHGSLENEKSNHFIDPIVTLFGSVHENIPDTMGSMRSALFPNFGSMFSVAADTKGDHWDEENNQGDGGDYASDHGGDSDDNIHSPLLSRQATGNIAQQQGHGSILSMRNNSTFGETLSGMDIGGGWQLAYKWSGQDDVEGNEGEVKRIYMHQEAGRGGPGSRYGSIVSLPVENNEPVQTCAFVSHSALYSKDELNQQSMAASKHLHADHASVQGTRWSDLFESGVKHALIVGVGLQLLQQFAGINGVLYYTPQILEQAGVEVLLSNLGISSDSASILISALTTLLMLPSIGVAMRLMDISGRRRLLLNTIPILIMSLILLVISNVVAMNTFLHAILSTFSVILYFCCFVMGFGPVPNILCAEIFPTRVRGVCIAICALTFWIGDIIVTYSLPVMLNSIGLAGVFGFYTVVCVVAMVFVYLKVPETKGMPLEVITEFFAVGTKKSVSSDE</sequence>
<evidence type="ECO:0000256" key="2">
    <source>
        <dbReference type="ARBA" id="ARBA00010992"/>
    </source>
</evidence>
<feature type="transmembrane region" description="Helical" evidence="11">
    <location>
        <begin position="683"/>
        <end position="706"/>
    </location>
</feature>
<dbReference type="InterPro" id="IPR005829">
    <property type="entry name" value="Sugar_transporter_CS"/>
</dbReference>
<feature type="transmembrane region" description="Helical" evidence="11">
    <location>
        <begin position="77"/>
        <end position="95"/>
    </location>
</feature>
<dbReference type="Pfam" id="PF00083">
    <property type="entry name" value="Sugar_tr"/>
    <property type="match status" value="2"/>
</dbReference>
<keyword evidence="13" id="KW-0762">Sugar transport</keyword>
<dbReference type="PRINTS" id="PR00171">
    <property type="entry name" value="SUGRTRNSPORT"/>
</dbReference>
<dbReference type="InterPro" id="IPR050814">
    <property type="entry name" value="Myo-inositol_Transporter"/>
</dbReference>
<dbReference type="OrthoDB" id="6339427at2759"/>
<keyword evidence="5 11" id="KW-0812">Transmembrane</keyword>
<feature type="transmembrane region" description="Helical" evidence="11">
    <location>
        <begin position="591"/>
        <end position="614"/>
    </location>
</feature>
<dbReference type="OMA" id="ESQMEGN"/>
<feature type="transmembrane region" description="Helical" evidence="11">
    <location>
        <begin position="620"/>
        <end position="645"/>
    </location>
</feature>
<evidence type="ECO:0000256" key="3">
    <source>
        <dbReference type="ARBA" id="ARBA00022448"/>
    </source>
</evidence>
<dbReference type="AlphaFoldDB" id="A0A0K9PFW6"/>
<dbReference type="SUPFAM" id="SSF103473">
    <property type="entry name" value="MFS general substrate transporter"/>
    <property type="match status" value="1"/>
</dbReference>
<dbReference type="InterPro" id="IPR005828">
    <property type="entry name" value="MFS_sugar_transport-like"/>
</dbReference>
<dbReference type="Proteomes" id="UP000036987">
    <property type="component" value="Unassembled WGS sequence"/>
</dbReference>
<dbReference type="FunFam" id="1.20.1250.20:FF:000108">
    <property type="entry name" value="Monosaccharide-sensing protein 2"/>
    <property type="match status" value="1"/>
</dbReference>
<keyword evidence="4" id="KW-0597">Phosphoprotein</keyword>
<keyword evidence="7 11" id="KW-0472">Membrane</keyword>
<dbReference type="PROSITE" id="PS00217">
    <property type="entry name" value="SUGAR_TRANSPORT_2"/>
    <property type="match status" value="1"/>
</dbReference>
<evidence type="ECO:0000256" key="1">
    <source>
        <dbReference type="ARBA" id="ARBA00004128"/>
    </source>
</evidence>
<dbReference type="InterPro" id="IPR036259">
    <property type="entry name" value="MFS_trans_sf"/>
</dbReference>
<protein>
    <submittedName>
        <fullName evidence="13">Putative Sugar transporter</fullName>
    </submittedName>
</protein>
<dbReference type="EMBL" id="LFYR01000931">
    <property type="protein sequence ID" value="KMZ67112.1"/>
    <property type="molecule type" value="Genomic_DNA"/>
</dbReference>
<feature type="transmembrane region" description="Helical" evidence="11">
    <location>
        <begin position="101"/>
        <end position="124"/>
    </location>
</feature>
<evidence type="ECO:0000256" key="11">
    <source>
        <dbReference type="SAM" id="Phobius"/>
    </source>
</evidence>
<evidence type="ECO:0000313" key="13">
    <source>
        <dbReference type="EMBL" id="KMZ67112.1"/>
    </source>
</evidence>
<feature type="transmembrane region" description="Helical" evidence="11">
    <location>
        <begin position="560"/>
        <end position="579"/>
    </location>
</feature>
<gene>
    <name evidence="13" type="ORF">ZOSMA_279G00150</name>
</gene>
<dbReference type="PANTHER" id="PTHR48020:SF35">
    <property type="entry name" value="SUGAR TRANSPORTER"/>
    <property type="match status" value="1"/>
</dbReference>
<dbReference type="STRING" id="29655.A0A0K9PFW6"/>
<reference evidence="14" key="1">
    <citation type="journal article" date="2016" name="Nature">
        <title>The genome of the seagrass Zostera marina reveals angiosperm adaptation to the sea.</title>
        <authorList>
            <person name="Olsen J.L."/>
            <person name="Rouze P."/>
            <person name="Verhelst B."/>
            <person name="Lin Y.-C."/>
            <person name="Bayer T."/>
            <person name="Collen J."/>
            <person name="Dattolo E."/>
            <person name="De Paoli E."/>
            <person name="Dittami S."/>
            <person name="Maumus F."/>
            <person name="Michel G."/>
            <person name="Kersting A."/>
            <person name="Lauritano C."/>
            <person name="Lohaus R."/>
            <person name="Toepel M."/>
            <person name="Tonon T."/>
            <person name="Vanneste K."/>
            <person name="Amirebrahimi M."/>
            <person name="Brakel J."/>
            <person name="Bostroem C."/>
            <person name="Chovatia M."/>
            <person name="Grimwood J."/>
            <person name="Jenkins J.W."/>
            <person name="Jueterbock A."/>
            <person name="Mraz A."/>
            <person name="Stam W.T."/>
            <person name="Tice H."/>
            <person name="Bornberg-Bauer E."/>
            <person name="Green P.J."/>
            <person name="Pearson G.A."/>
            <person name="Procaccini G."/>
            <person name="Duarte C.M."/>
            <person name="Schmutz J."/>
            <person name="Reusch T.B.H."/>
            <person name="Van de Peer Y."/>
        </authorList>
    </citation>
    <scope>NUCLEOTIDE SEQUENCE [LARGE SCALE GENOMIC DNA]</scope>
    <source>
        <strain evidence="14">cv. Finnish</strain>
    </source>
</reference>
<name>A0A0K9PFW6_ZOSMR</name>
<comment type="similarity">
    <text evidence="2">Belongs to the major facilitator superfamily. Sugar transporter (TC 2.A.1.1) family.</text>
</comment>
<evidence type="ECO:0000256" key="7">
    <source>
        <dbReference type="ARBA" id="ARBA00023136"/>
    </source>
</evidence>
<dbReference type="InterPro" id="IPR003663">
    <property type="entry name" value="Sugar/inositol_transpt"/>
</dbReference>
<dbReference type="PANTHER" id="PTHR48020">
    <property type="entry name" value="PROTON MYO-INOSITOL COTRANSPORTER"/>
    <property type="match status" value="1"/>
</dbReference>